<comment type="caution">
    <text evidence="1">The sequence shown here is derived from an EMBL/GenBank/DDBJ whole genome shotgun (WGS) entry which is preliminary data.</text>
</comment>
<name>A0A9X0DKZ6_9HELO</name>
<evidence type="ECO:0000313" key="1">
    <source>
        <dbReference type="EMBL" id="KAJ8065522.1"/>
    </source>
</evidence>
<organism evidence="1 2">
    <name type="scientific">Sclerotinia nivalis</name>
    <dbReference type="NCBI Taxonomy" id="352851"/>
    <lineage>
        <taxon>Eukaryota</taxon>
        <taxon>Fungi</taxon>
        <taxon>Dikarya</taxon>
        <taxon>Ascomycota</taxon>
        <taxon>Pezizomycotina</taxon>
        <taxon>Leotiomycetes</taxon>
        <taxon>Helotiales</taxon>
        <taxon>Sclerotiniaceae</taxon>
        <taxon>Sclerotinia</taxon>
    </lineage>
</organism>
<sequence length="73" mass="8011">MSGNSNSTRDLRGCILNTDKADAQSMVLCMITSFPFPLQVSESLAASTEDYLQFVDFGQTITPVLPELNIHET</sequence>
<dbReference type="Proteomes" id="UP001152300">
    <property type="component" value="Unassembled WGS sequence"/>
</dbReference>
<dbReference type="AlphaFoldDB" id="A0A9X0DKZ6"/>
<protein>
    <submittedName>
        <fullName evidence="1">Uncharacterized protein</fullName>
    </submittedName>
</protein>
<evidence type="ECO:0000313" key="2">
    <source>
        <dbReference type="Proteomes" id="UP001152300"/>
    </source>
</evidence>
<keyword evidence="2" id="KW-1185">Reference proteome</keyword>
<proteinExistence type="predicted"/>
<reference evidence="1" key="1">
    <citation type="submission" date="2022-11" db="EMBL/GenBank/DDBJ databases">
        <title>Genome Resource of Sclerotinia nivalis Strain SnTB1, a Plant Pathogen Isolated from American Ginseng.</title>
        <authorList>
            <person name="Fan S."/>
        </authorList>
    </citation>
    <scope>NUCLEOTIDE SEQUENCE</scope>
    <source>
        <strain evidence="1">SnTB1</strain>
    </source>
</reference>
<accession>A0A9X0DKZ6</accession>
<dbReference type="EMBL" id="JAPEIS010000006">
    <property type="protein sequence ID" value="KAJ8065522.1"/>
    <property type="molecule type" value="Genomic_DNA"/>
</dbReference>
<gene>
    <name evidence="1" type="ORF">OCU04_006204</name>
</gene>